<keyword evidence="11" id="KW-1185">Reference proteome</keyword>
<feature type="compositionally biased region" description="Polar residues" evidence="8">
    <location>
        <begin position="469"/>
        <end position="478"/>
    </location>
</feature>
<name>A0AAN7HAN1_9PEZI</name>
<dbReference type="GO" id="GO:0016757">
    <property type="term" value="F:glycosyltransferase activity"/>
    <property type="evidence" value="ECO:0007669"/>
    <property type="project" value="UniProtKB-KW"/>
</dbReference>
<dbReference type="InterPro" id="IPR052427">
    <property type="entry name" value="Glycosyltrans_GT2/GT47"/>
</dbReference>
<keyword evidence="2" id="KW-0328">Glycosyltransferase</keyword>
<organism evidence="10 11">
    <name type="scientific">Achaetomium macrosporum</name>
    <dbReference type="NCBI Taxonomy" id="79813"/>
    <lineage>
        <taxon>Eukaryota</taxon>
        <taxon>Fungi</taxon>
        <taxon>Dikarya</taxon>
        <taxon>Ascomycota</taxon>
        <taxon>Pezizomycotina</taxon>
        <taxon>Sordariomycetes</taxon>
        <taxon>Sordariomycetidae</taxon>
        <taxon>Sordariales</taxon>
        <taxon>Chaetomiaceae</taxon>
        <taxon>Achaetomium</taxon>
    </lineage>
</organism>
<gene>
    <name evidence="10" type="ORF">C8A03DRAFT_18807</name>
</gene>
<dbReference type="GO" id="GO:0016020">
    <property type="term" value="C:membrane"/>
    <property type="evidence" value="ECO:0007669"/>
    <property type="project" value="UniProtKB-SubCell"/>
</dbReference>
<evidence type="ECO:0000256" key="7">
    <source>
        <dbReference type="ARBA" id="ARBA00023180"/>
    </source>
</evidence>
<sequence length="635" mass="72173">MAGSGESRRRNMMRLRALFNMGVMAATVMGLHTLFTRLSGYDSYLYFFLCLFTWRYARLVINLVAFWCYASARCPRDVPTYVPARDVTAVMPTVTGNPDGADFQECLVSCAQNGPAKIVIVTAGEDLYAKVKASIRKVETRFPLVEFVVDRTQVANKRAQVAHAIPHIDTPITVLLDDHVFWGPRYLQSVLCGFEDASVGIVGTNKRVRRIKGVGIWGRIWNMLGATYLYRHNFEIRATNTVDGGVFVISGRTCAIRTEILRRPEFLRGYTNERFFFGLFGPLNPDDDNYITRFVVRHGWKIKIQYCEDAAMETTIGVEKPLARKFLSQCRRWARTTWRSNLCSLVTDRTVWATQPYCVYAVYLTSLTNFAAVVDPLLIYLLIRSYFYSAHPYALPGLVTWILLTKTVRVFDYFRRHPQDIICFPVYLLFGYFHSLIKLWALLTFWDCNWSGRRLDKIKIPVSPKTTDEPTSTDTASDNPGPVVESDHHPSVSTLRALRIRVAALHAQHMTHIESYQLPLLAALKQLTEAFETLHCDQRVVGKHQEDIRSELQRIVQLSAAAREAHHQVGSGNVGTTEVEIAKALEEVQRAVDWINGRRRSKGKEKKEKVVNGTHSSPDSSSSSSIVRVDETQEE</sequence>
<feature type="transmembrane region" description="Helical" evidence="9">
    <location>
        <begin position="395"/>
        <end position="414"/>
    </location>
</feature>
<reference evidence="10" key="2">
    <citation type="submission" date="2023-05" db="EMBL/GenBank/DDBJ databases">
        <authorList>
            <consortium name="Lawrence Berkeley National Laboratory"/>
            <person name="Steindorff A."/>
            <person name="Hensen N."/>
            <person name="Bonometti L."/>
            <person name="Westerberg I."/>
            <person name="Brannstrom I.O."/>
            <person name="Guillou S."/>
            <person name="Cros-Aarteil S."/>
            <person name="Calhoun S."/>
            <person name="Haridas S."/>
            <person name="Kuo A."/>
            <person name="Mondo S."/>
            <person name="Pangilinan J."/>
            <person name="Riley R."/>
            <person name="Labutti K."/>
            <person name="Andreopoulos B."/>
            <person name="Lipzen A."/>
            <person name="Chen C."/>
            <person name="Yanf M."/>
            <person name="Daum C."/>
            <person name="Ng V."/>
            <person name="Clum A."/>
            <person name="Ohm R."/>
            <person name="Martin F."/>
            <person name="Silar P."/>
            <person name="Natvig D."/>
            <person name="Lalanne C."/>
            <person name="Gautier V."/>
            <person name="Ament-Velasquez S.L."/>
            <person name="Kruys A."/>
            <person name="Hutchinson M.I."/>
            <person name="Powell A.J."/>
            <person name="Barry K."/>
            <person name="Miller A.N."/>
            <person name="Grigoriev I.V."/>
            <person name="Debuchy R."/>
            <person name="Gladieux P."/>
            <person name="Thoren M.H."/>
            <person name="Johannesson H."/>
        </authorList>
    </citation>
    <scope>NUCLEOTIDE SEQUENCE</scope>
    <source>
        <strain evidence="10">CBS 532.94</strain>
    </source>
</reference>
<feature type="transmembrane region" description="Helical" evidence="9">
    <location>
        <begin position="357"/>
        <end position="383"/>
    </location>
</feature>
<dbReference type="SUPFAM" id="SSF53448">
    <property type="entry name" value="Nucleotide-diphospho-sugar transferases"/>
    <property type="match status" value="1"/>
</dbReference>
<evidence type="ECO:0000256" key="6">
    <source>
        <dbReference type="ARBA" id="ARBA00023136"/>
    </source>
</evidence>
<evidence type="ECO:0000313" key="10">
    <source>
        <dbReference type="EMBL" id="KAK4234245.1"/>
    </source>
</evidence>
<feature type="region of interest" description="Disordered" evidence="8">
    <location>
        <begin position="462"/>
        <end position="489"/>
    </location>
</feature>
<dbReference type="Proteomes" id="UP001303760">
    <property type="component" value="Unassembled WGS sequence"/>
</dbReference>
<evidence type="ECO:0000256" key="5">
    <source>
        <dbReference type="ARBA" id="ARBA00022989"/>
    </source>
</evidence>
<reference evidence="10" key="1">
    <citation type="journal article" date="2023" name="Mol. Phylogenet. Evol.">
        <title>Genome-scale phylogeny and comparative genomics of the fungal order Sordariales.</title>
        <authorList>
            <person name="Hensen N."/>
            <person name="Bonometti L."/>
            <person name="Westerberg I."/>
            <person name="Brannstrom I.O."/>
            <person name="Guillou S."/>
            <person name="Cros-Aarteil S."/>
            <person name="Calhoun S."/>
            <person name="Haridas S."/>
            <person name="Kuo A."/>
            <person name="Mondo S."/>
            <person name="Pangilinan J."/>
            <person name="Riley R."/>
            <person name="LaButti K."/>
            <person name="Andreopoulos B."/>
            <person name="Lipzen A."/>
            <person name="Chen C."/>
            <person name="Yan M."/>
            <person name="Daum C."/>
            <person name="Ng V."/>
            <person name="Clum A."/>
            <person name="Steindorff A."/>
            <person name="Ohm R.A."/>
            <person name="Martin F."/>
            <person name="Silar P."/>
            <person name="Natvig D.O."/>
            <person name="Lalanne C."/>
            <person name="Gautier V."/>
            <person name="Ament-Velasquez S.L."/>
            <person name="Kruys A."/>
            <person name="Hutchinson M.I."/>
            <person name="Powell A.J."/>
            <person name="Barry K."/>
            <person name="Miller A.N."/>
            <person name="Grigoriev I.V."/>
            <person name="Debuchy R."/>
            <person name="Gladieux P."/>
            <person name="Hiltunen Thoren M."/>
            <person name="Johannesson H."/>
        </authorList>
    </citation>
    <scope>NUCLEOTIDE SEQUENCE</scope>
    <source>
        <strain evidence="10">CBS 532.94</strain>
    </source>
</reference>
<feature type="transmembrane region" description="Helical" evidence="9">
    <location>
        <begin position="426"/>
        <end position="446"/>
    </location>
</feature>
<feature type="compositionally biased region" description="Low complexity" evidence="8">
    <location>
        <begin position="611"/>
        <end position="625"/>
    </location>
</feature>
<dbReference type="EMBL" id="MU860395">
    <property type="protein sequence ID" value="KAK4234245.1"/>
    <property type="molecule type" value="Genomic_DNA"/>
</dbReference>
<evidence type="ECO:0000313" key="11">
    <source>
        <dbReference type="Proteomes" id="UP001303760"/>
    </source>
</evidence>
<dbReference type="InterPro" id="IPR029044">
    <property type="entry name" value="Nucleotide-diphossugar_trans"/>
</dbReference>
<proteinExistence type="predicted"/>
<evidence type="ECO:0000256" key="4">
    <source>
        <dbReference type="ARBA" id="ARBA00022692"/>
    </source>
</evidence>
<evidence type="ECO:0000256" key="3">
    <source>
        <dbReference type="ARBA" id="ARBA00022679"/>
    </source>
</evidence>
<comment type="caution">
    <text evidence="10">The sequence shown here is derived from an EMBL/GenBank/DDBJ whole genome shotgun (WGS) entry which is preliminary data.</text>
</comment>
<dbReference type="Gene3D" id="3.90.550.10">
    <property type="entry name" value="Spore Coat Polysaccharide Biosynthesis Protein SpsA, Chain A"/>
    <property type="match status" value="1"/>
</dbReference>
<feature type="transmembrane region" description="Helical" evidence="9">
    <location>
        <begin position="44"/>
        <end position="69"/>
    </location>
</feature>
<feature type="transmembrane region" description="Helical" evidence="9">
    <location>
        <begin position="17"/>
        <end position="38"/>
    </location>
</feature>
<keyword evidence="7" id="KW-0325">Glycoprotein</keyword>
<feature type="region of interest" description="Disordered" evidence="8">
    <location>
        <begin position="597"/>
        <end position="635"/>
    </location>
</feature>
<evidence type="ECO:0000256" key="1">
    <source>
        <dbReference type="ARBA" id="ARBA00004370"/>
    </source>
</evidence>
<comment type="subcellular location">
    <subcellularLocation>
        <location evidence="1">Membrane</location>
    </subcellularLocation>
</comment>
<evidence type="ECO:0000256" key="2">
    <source>
        <dbReference type="ARBA" id="ARBA00022676"/>
    </source>
</evidence>
<dbReference type="Pfam" id="PF13641">
    <property type="entry name" value="Glyco_tranf_2_3"/>
    <property type="match status" value="1"/>
</dbReference>
<dbReference type="AlphaFoldDB" id="A0AAN7HAN1"/>
<keyword evidence="6 9" id="KW-0472">Membrane</keyword>
<keyword evidence="5 9" id="KW-1133">Transmembrane helix</keyword>
<dbReference type="PANTHER" id="PTHR47844">
    <property type="entry name" value="SYNTHASE CPS1, PUTATIVE (AFU_ORTHOLOGUE AFUA_7G02500)-RELATED"/>
    <property type="match status" value="1"/>
</dbReference>
<keyword evidence="3" id="KW-0808">Transferase</keyword>
<dbReference type="PANTHER" id="PTHR47844:SF1">
    <property type="entry name" value="EXOSTOSIN-LIKE 2"/>
    <property type="match status" value="1"/>
</dbReference>
<keyword evidence="4 9" id="KW-0812">Transmembrane</keyword>
<evidence type="ECO:0000256" key="8">
    <source>
        <dbReference type="SAM" id="MobiDB-lite"/>
    </source>
</evidence>
<accession>A0AAN7HAN1</accession>
<protein>
    <submittedName>
        <fullName evidence="10">Glycosyltransferase</fullName>
    </submittedName>
</protein>
<evidence type="ECO:0000256" key="9">
    <source>
        <dbReference type="SAM" id="Phobius"/>
    </source>
</evidence>
<dbReference type="CDD" id="cd06434">
    <property type="entry name" value="GT2_HAS"/>
    <property type="match status" value="1"/>
</dbReference>